<dbReference type="GeneTree" id="ENSGT00940000161788"/>
<dbReference type="Gene3D" id="3.30.530.20">
    <property type="match status" value="1"/>
</dbReference>
<reference evidence="6 7" key="1">
    <citation type="journal article" date="2019" name="Proc. Natl. Acad. Sci. U.S.A.">
        <title>Regulatory changes in pterin and carotenoid genes underlie balanced color polymorphisms in the wall lizard.</title>
        <authorList>
            <person name="Andrade P."/>
            <person name="Pinho C."/>
            <person name="Perez I de Lanuza G."/>
            <person name="Afonso S."/>
            <person name="Brejcha J."/>
            <person name="Rubin C.J."/>
            <person name="Wallerman O."/>
            <person name="Pereira P."/>
            <person name="Sabatino S.J."/>
            <person name="Bellati A."/>
            <person name="Pellitteri-Rosa D."/>
            <person name="Bosakova Z."/>
            <person name="Bunikis I."/>
            <person name="Carretero M.A."/>
            <person name="Feiner N."/>
            <person name="Marsik P."/>
            <person name="Pauperio F."/>
            <person name="Salvi D."/>
            <person name="Soler L."/>
            <person name="While G.M."/>
            <person name="Uller T."/>
            <person name="Font E."/>
            <person name="Andersson L."/>
            <person name="Carneiro M."/>
        </authorList>
    </citation>
    <scope>NUCLEOTIDE SEQUENCE</scope>
</reference>
<evidence type="ECO:0000313" key="7">
    <source>
        <dbReference type="Proteomes" id="UP000472272"/>
    </source>
</evidence>
<keyword evidence="2" id="KW-0445">Lipid transport</keyword>
<dbReference type="InterPro" id="IPR043556">
    <property type="entry name" value="StARD5/6"/>
</dbReference>
<dbReference type="Proteomes" id="UP000472272">
    <property type="component" value="Chromosome 11"/>
</dbReference>
<dbReference type="InterPro" id="IPR002913">
    <property type="entry name" value="START_lipid-bd_dom"/>
</dbReference>
<dbReference type="SMART" id="SM00234">
    <property type="entry name" value="START"/>
    <property type="match status" value="1"/>
</dbReference>
<keyword evidence="1" id="KW-0813">Transport</keyword>
<dbReference type="RefSeq" id="XP_028604602.1">
    <property type="nucleotide sequence ID" value="XM_028748769.1"/>
</dbReference>
<dbReference type="GO" id="GO:0006869">
    <property type="term" value="P:lipid transport"/>
    <property type="evidence" value="ECO:0007669"/>
    <property type="project" value="UniProtKB-KW"/>
</dbReference>
<evidence type="ECO:0000259" key="5">
    <source>
        <dbReference type="PROSITE" id="PS50848"/>
    </source>
</evidence>
<dbReference type="Pfam" id="PF01852">
    <property type="entry name" value="START"/>
    <property type="match status" value="1"/>
</dbReference>
<dbReference type="GeneID" id="114606464"/>
<evidence type="ECO:0000256" key="2">
    <source>
        <dbReference type="ARBA" id="ARBA00023055"/>
    </source>
</evidence>
<evidence type="ECO:0000256" key="1">
    <source>
        <dbReference type="ARBA" id="ARBA00022448"/>
    </source>
</evidence>
<dbReference type="OrthoDB" id="196858at2759"/>
<feature type="domain" description="START" evidence="5">
    <location>
        <begin position="23"/>
        <end position="208"/>
    </location>
</feature>
<name>A0A670IUH2_PODMU</name>
<proteinExistence type="predicted"/>
<dbReference type="GO" id="GO:0008289">
    <property type="term" value="F:lipid binding"/>
    <property type="evidence" value="ECO:0007669"/>
    <property type="project" value="UniProtKB-KW"/>
</dbReference>
<dbReference type="AlphaFoldDB" id="A0A670IUH2"/>
<evidence type="ECO:0000256" key="4">
    <source>
        <dbReference type="ARBA" id="ARBA00024750"/>
    </source>
</evidence>
<evidence type="ECO:0000313" key="6">
    <source>
        <dbReference type="Ensembl" id="ENSPMRP00000015853.1"/>
    </source>
</evidence>
<dbReference type="KEGG" id="pmua:114606464"/>
<dbReference type="OMA" id="YEGNMDI"/>
<dbReference type="SUPFAM" id="SSF55961">
    <property type="entry name" value="Bet v1-like"/>
    <property type="match status" value="1"/>
</dbReference>
<dbReference type="Ensembl" id="ENSPMRT00000016928.1">
    <property type="protein sequence ID" value="ENSPMRP00000015853.1"/>
    <property type="gene ID" value="ENSPMRG00000010581.1"/>
</dbReference>
<dbReference type="InterPro" id="IPR023393">
    <property type="entry name" value="START-like_dom_sf"/>
</dbReference>
<gene>
    <name evidence="6" type="primary">STARD6</name>
</gene>
<dbReference type="CTD" id="147323"/>
<evidence type="ECO:0000256" key="3">
    <source>
        <dbReference type="ARBA" id="ARBA00023121"/>
    </source>
</evidence>
<reference evidence="6" key="3">
    <citation type="submission" date="2025-09" db="UniProtKB">
        <authorList>
            <consortium name="Ensembl"/>
        </authorList>
    </citation>
    <scope>IDENTIFICATION</scope>
</reference>
<dbReference type="PANTHER" id="PTHR46374:SF2">
    <property type="entry name" value="STAR-RELATED LIPID TRANSFER PROTEIN 6"/>
    <property type="match status" value="1"/>
</dbReference>
<protein>
    <submittedName>
        <fullName evidence="6">StAR related lipid transfer domain containing 6</fullName>
    </submittedName>
</protein>
<accession>A0A670IUH2</accession>
<keyword evidence="3" id="KW-0446">Lipid-binding</keyword>
<reference evidence="6" key="2">
    <citation type="submission" date="2025-08" db="UniProtKB">
        <authorList>
            <consortium name="Ensembl"/>
        </authorList>
    </citation>
    <scope>IDENTIFICATION</scope>
</reference>
<dbReference type="PROSITE" id="PS50848">
    <property type="entry name" value="START"/>
    <property type="match status" value="1"/>
</dbReference>
<organism evidence="6 7">
    <name type="scientific">Podarcis muralis</name>
    <name type="common">Wall lizard</name>
    <name type="synonym">Lacerta muralis</name>
    <dbReference type="NCBI Taxonomy" id="64176"/>
    <lineage>
        <taxon>Eukaryota</taxon>
        <taxon>Metazoa</taxon>
        <taxon>Chordata</taxon>
        <taxon>Craniata</taxon>
        <taxon>Vertebrata</taxon>
        <taxon>Euteleostomi</taxon>
        <taxon>Lepidosauria</taxon>
        <taxon>Squamata</taxon>
        <taxon>Bifurcata</taxon>
        <taxon>Unidentata</taxon>
        <taxon>Episquamata</taxon>
        <taxon>Laterata</taxon>
        <taxon>Lacertibaenia</taxon>
        <taxon>Lacertidae</taxon>
        <taxon>Podarcis</taxon>
    </lineage>
</organism>
<sequence length="211" mass="23592">MDYKKLSEGLSIKIFSYLHDPVGWKVVKSAKQISVSSRPSTDFPGTLYRAEALVEVPAPKLFPFIFRAEYRNKWDRAVQSYKLVDTIDQDTFVYQSITHSYGLGLVTPRDFVYLLHVKTYDGDLLTTNSVSVDHPAFPPTPKYVRGTNYPSGYACCPIPGNPEHSKFVAIVQVDLGGKLMPSVIDSVMPMSIMNMIMDFKAGIKSLKGNTL</sequence>
<comment type="function">
    <text evidence="4">May be involved in the intracellular transport of sterols or other lipids. May bind cholesterol or other sterols.</text>
</comment>
<dbReference type="PANTHER" id="PTHR46374">
    <property type="entry name" value="PROTEIN CBG07384"/>
    <property type="match status" value="1"/>
</dbReference>
<keyword evidence="7" id="KW-1185">Reference proteome</keyword>